<name>A0A2R5GDU2_9STRA</name>
<gene>
    <name evidence="1" type="ORF">FCC1311_041112</name>
</gene>
<organism evidence="1 2">
    <name type="scientific">Hondaea fermentalgiana</name>
    <dbReference type="NCBI Taxonomy" id="2315210"/>
    <lineage>
        <taxon>Eukaryota</taxon>
        <taxon>Sar</taxon>
        <taxon>Stramenopiles</taxon>
        <taxon>Bigyra</taxon>
        <taxon>Labyrinthulomycetes</taxon>
        <taxon>Thraustochytrida</taxon>
        <taxon>Thraustochytriidae</taxon>
        <taxon>Hondaea</taxon>
    </lineage>
</organism>
<dbReference type="GO" id="GO:0005657">
    <property type="term" value="C:replication fork"/>
    <property type="evidence" value="ECO:0007669"/>
    <property type="project" value="InterPro"/>
</dbReference>
<comment type="caution">
    <text evidence="1">The sequence shown here is derived from an EMBL/GenBank/DDBJ whole genome shotgun (WGS) entry which is preliminary data.</text>
</comment>
<dbReference type="Gene3D" id="3.40.50.300">
    <property type="entry name" value="P-loop containing nucleotide triphosphate hydrolases"/>
    <property type="match status" value="2"/>
</dbReference>
<accession>A0A2R5GDU2</accession>
<dbReference type="GO" id="GO:0000724">
    <property type="term" value="P:double-strand break repair via homologous recombination"/>
    <property type="evidence" value="ECO:0007669"/>
    <property type="project" value="InterPro"/>
</dbReference>
<dbReference type="InterPro" id="IPR027417">
    <property type="entry name" value="P-loop_NTPase"/>
</dbReference>
<dbReference type="SUPFAM" id="SSF52540">
    <property type="entry name" value="P-loop containing nucleoside triphosphate hydrolases"/>
    <property type="match status" value="1"/>
</dbReference>
<dbReference type="InterPro" id="IPR030547">
    <property type="entry name" value="XRCC2"/>
</dbReference>
<dbReference type="GO" id="GO:0033063">
    <property type="term" value="C:Rad51B-Rad51C-Rad51D-XRCC2 complex"/>
    <property type="evidence" value="ECO:0007669"/>
    <property type="project" value="InterPro"/>
</dbReference>
<reference evidence="1 2" key="1">
    <citation type="submission" date="2017-12" db="EMBL/GenBank/DDBJ databases">
        <title>Sequencing, de novo assembly and annotation of complete genome of a new Thraustochytrid species, strain FCC1311.</title>
        <authorList>
            <person name="Sedici K."/>
            <person name="Godart F."/>
            <person name="Aiese Cigliano R."/>
            <person name="Sanseverino W."/>
            <person name="Barakat M."/>
            <person name="Ortet P."/>
            <person name="Marechal E."/>
            <person name="Cagnac O."/>
            <person name="Amato A."/>
        </authorList>
    </citation>
    <scope>NUCLEOTIDE SEQUENCE [LARGE SCALE GENOMIC DNA]</scope>
</reference>
<evidence type="ECO:0000313" key="2">
    <source>
        <dbReference type="Proteomes" id="UP000241890"/>
    </source>
</evidence>
<proteinExistence type="predicted"/>
<protein>
    <submittedName>
        <fullName evidence="1">DNA repair protein XRCC2-like</fullName>
    </submittedName>
</protein>
<dbReference type="EMBL" id="BEYU01000037">
    <property type="protein sequence ID" value="GBG27888.1"/>
    <property type="molecule type" value="Genomic_DNA"/>
</dbReference>
<evidence type="ECO:0000313" key="1">
    <source>
        <dbReference type="EMBL" id="GBG27888.1"/>
    </source>
</evidence>
<dbReference type="AlphaFoldDB" id="A0A2R5GDU2"/>
<keyword evidence="2" id="KW-1185">Reference proteome</keyword>
<dbReference type="Proteomes" id="UP000241890">
    <property type="component" value="Unassembled WGS sequence"/>
</dbReference>
<sequence>MRAGVAGGVAEETAFELLRRTRGGAGPGSGARGCGLFARTGLPALDALRETQRVKRRAAAAAEAAAKKTPAAAADVLCDVVEISGATQTGKTELVLRAVATCVLPAELELELDAHDGDGESKAAPRTLHLGGEGASVVFFDSDLRLNVVRLAAIIAAPLEKALVVFDSIAAHYWQDTETDSVSAGFHVSIPLAIQQLARRHMVAILCVKPMLFQPRGADRAPEYLSQTWQKLVTLRLFAECLDGHSRFRLSHLGQGEERVFDFSIDHAGVKVASS</sequence>
<dbReference type="InParanoid" id="A0A2R5GDU2"/>
<dbReference type="OrthoDB" id="420422at2759"/>
<dbReference type="PANTHER" id="PTHR46644:SF2">
    <property type="entry name" value="DNA REPAIR PROTEIN XRCC2"/>
    <property type="match status" value="1"/>
</dbReference>
<dbReference type="PANTHER" id="PTHR46644">
    <property type="entry name" value="DNA REPAIR PROTEIN XRCC2"/>
    <property type="match status" value="1"/>
</dbReference>